<dbReference type="GO" id="GO:0003676">
    <property type="term" value="F:nucleic acid binding"/>
    <property type="evidence" value="ECO:0007669"/>
    <property type="project" value="InterPro"/>
</dbReference>
<comment type="caution">
    <text evidence="1">The sequence shown here is derived from an EMBL/GenBank/DDBJ whole genome shotgun (WGS) entry which is preliminary data.</text>
</comment>
<reference evidence="1 2" key="1">
    <citation type="submission" date="2020-07" db="EMBL/GenBank/DDBJ databases">
        <authorList>
            <person name="Feng X."/>
        </authorList>
    </citation>
    <scope>NUCLEOTIDE SEQUENCE [LARGE SCALE GENOMIC DNA]</scope>
    <source>
        <strain evidence="1 2">JCM23202</strain>
    </source>
</reference>
<keyword evidence="1" id="KW-0540">Nuclease</keyword>
<evidence type="ECO:0000313" key="1">
    <source>
        <dbReference type="EMBL" id="MBC2606878.1"/>
    </source>
</evidence>
<dbReference type="EMBL" id="JACHVC010000012">
    <property type="protein sequence ID" value="MBC2606878.1"/>
    <property type="molecule type" value="Genomic_DNA"/>
</dbReference>
<dbReference type="Gene3D" id="3.30.420.10">
    <property type="entry name" value="Ribonuclease H-like superfamily/Ribonuclease H"/>
    <property type="match status" value="1"/>
</dbReference>
<dbReference type="InterPro" id="IPR036397">
    <property type="entry name" value="RNaseH_sf"/>
</dbReference>
<protein>
    <submittedName>
        <fullName evidence="1">3'-5' exonuclease</fullName>
    </submittedName>
</protein>
<keyword evidence="1" id="KW-0269">Exonuclease</keyword>
<dbReference type="AlphaFoldDB" id="A0A7X1B729"/>
<dbReference type="GO" id="GO:0004527">
    <property type="term" value="F:exonuclease activity"/>
    <property type="evidence" value="ECO:0007669"/>
    <property type="project" value="UniProtKB-KW"/>
</dbReference>
<gene>
    <name evidence="1" type="ORF">H5P27_12570</name>
</gene>
<name>A0A7X1B729_9BACT</name>
<accession>A0A7X1B729</accession>
<keyword evidence="1" id="KW-0378">Hydrolase</keyword>
<dbReference type="SUPFAM" id="SSF53098">
    <property type="entry name" value="Ribonuclease H-like"/>
    <property type="match status" value="1"/>
</dbReference>
<evidence type="ECO:0000313" key="2">
    <source>
        <dbReference type="Proteomes" id="UP000526501"/>
    </source>
</evidence>
<sequence length="233" mass="26238">MPVEFPLLGVMDPYWDDLPIHVIDFEGGPHCGIVEYGVVSLKGSRIENVSTRLCLPKASISRKEQATHGISNDAVKGLLPFANEWDRFANLRETGPLAAHFASAENSMIKSVFPYARRSENWIQTGSKGTDWGPWIDTGYLYRNYGDDGSTLKLEDLVHRWELQHELDELAVKYCPTDRRHYHCALYDALASALLLLLYCSELRDGRASIPQLLIESQGSAARKQAAEQQQLF</sequence>
<keyword evidence="2" id="KW-1185">Reference proteome</keyword>
<dbReference type="InterPro" id="IPR012337">
    <property type="entry name" value="RNaseH-like_sf"/>
</dbReference>
<dbReference type="Proteomes" id="UP000526501">
    <property type="component" value="Unassembled WGS sequence"/>
</dbReference>
<organism evidence="1 2">
    <name type="scientific">Pelagicoccus albus</name>
    <dbReference type="NCBI Taxonomy" id="415222"/>
    <lineage>
        <taxon>Bacteria</taxon>
        <taxon>Pseudomonadati</taxon>
        <taxon>Verrucomicrobiota</taxon>
        <taxon>Opitutia</taxon>
        <taxon>Puniceicoccales</taxon>
        <taxon>Pelagicoccaceae</taxon>
        <taxon>Pelagicoccus</taxon>
    </lineage>
</organism>
<proteinExistence type="predicted"/>
<dbReference type="RefSeq" id="WP_185660748.1">
    <property type="nucleotide sequence ID" value="NZ_CAWPOO010000012.1"/>
</dbReference>